<keyword evidence="1" id="KW-1133">Transmembrane helix</keyword>
<name>A0A0W8G426_9ZZZZ</name>
<evidence type="ECO:0000256" key="1">
    <source>
        <dbReference type="SAM" id="Phobius"/>
    </source>
</evidence>
<sequence>MGEEAADAASIIGLSDRFPGKGGFTLLEVVAVLVLLGILAAVAVARFADSNADAVAEAEIFKSHLRYAQIRAMGDINSWTLTVDSDGYTLSTANASIGTPKLPGESSARHELSEGVSATAGTFTFNWRGQPTTGGDTSVTFTGDSGVVVNVLSETGFAQ</sequence>
<dbReference type="NCBIfam" id="TIGR02532">
    <property type="entry name" value="IV_pilin_GFxxxE"/>
    <property type="match status" value="1"/>
</dbReference>
<dbReference type="AlphaFoldDB" id="A0A0W8G426"/>
<feature type="transmembrane region" description="Helical" evidence="1">
    <location>
        <begin position="24"/>
        <end position="45"/>
    </location>
</feature>
<keyword evidence="1" id="KW-0812">Transmembrane</keyword>
<dbReference type="Gene3D" id="3.30.700.10">
    <property type="entry name" value="Glycoprotein, Type 4 Pilin"/>
    <property type="match status" value="1"/>
</dbReference>
<comment type="caution">
    <text evidence="2">The sequence shown here is derived from an EMBL/GenBank/DDBJ whole genome shotgun (WGS) entry which is preliminary data.</text>
</comment>
<proteinExistence type="predicted"/>
<accession>A0A0W8G426</accession>
<gene>
    <name evidence="2" type="ORF">ASZ90_002241</name>
</gene>
<evidence type="ECO:0000313" key="2">
    <source>
        <dbReference type="EMBL" id="KUG27911.1"/>
    </source>
</evidence>
<dbReference type="EMBL" id="LNQE01000276">
    <property type="protein sequence ID" value="KUG27911.1"/>
    <property type="molecule type" value="Genomic_DNA"/>
</dbReference>
<reference evidence="2" key="1">
    <citation type="journal article" date="2015" name="Proc. Natl. Acad. Sci. U.S.A.">
        <title>Networks of energetic and metabolic interactions define dynamics in microbial communities.</title>
        <authorList>
            <person name="Embree M."/>
            <person name="Liu J.K."/>
            <person name="Al-Bassam M.M."/>
            <person name="Zengler K."/>
        </authorList>
    </citation>
    <scope>NUCLEOTIDE SEQUENCE</scope>
</reference>
<protein>
    <submittedName>
        <fullName evidence="2">Type iv pilin pila</fullName>
    </submittedName>
</protein>
<dbReference type="InterPro" id="IPR012902">
    <property type="entry name" value="N_methyl_site"/>
</dbReference>
<dbReference type="SUPFAM" id="SSF54523">
    <property type="entry name" value="Pili subunits"/>
    <property type="match status" value="1"/>
</dbReference>
<dbReference type="PROSITE" id="PS00409">
    <property type="entry name" value="PROKAR_NTER_METHYL"/>
    <property type="match status" value="1"/>
</dbReference>
<dbReference type="Pfam" id="PF07963">
    <property type="entry name" value="N_methyl"/>
    <property type="match status" value="1"/>
</dbReference>
<dbReference type="InterPro" id="IPR045584">
    <property type="entry name" value="Pilin-like"/>
</dbReference>
<organism evidence="2">
    <name type="scientific">hydrocarbon metagenome</name>
    <dbReference type="NCBI Taxonomy" id="938273"/>
    <lineage>
        <taxon>unclassified sequences</taxon>
        <taxon>metagenomes</taxon>
        <taxon>ecological metagenomes</taxon>
    </lineage>
</organism>
<keyword evidence="1" id="KW-0472">Membrane</keyword>